<keyword evidence="2" id="KW-1003">Cell membrane</keyword>
<evidence type="ECO:0000313" key="15">
    <source>
        <dbReference type="EMBL" id="MDA3733065.1"/>
    </source>
</evidence>
<feature type="domain" description="PLD phosphodiesterase" evidence="14">
    <location>
        <begin position="245"/>
        <end position="272"/>
    </location>
</feature>
<evidence type="ECO:0000256" key="8">
    <source>
        <dbReference type="ARBA" id="ARBA00023098"/>
    </source>
</evidence>
<dbReference type="CDD" id="cd09160">
    <property type="entry name" value="PLDc_SMU_988_like_2"/>
    <property type="match status" value="1"/>
</dbReference>
<comment type="caution">
    <text evidence="15">The sequence shown here is derived from an EMBL/GenBank/DDBJ whole genome shotgun (WGS) entry which is preliminary data.</text>
</comment>
<dbReference type="Pfam" id="PF13396">
    <property type="entry name" value="PLDc_N"/>
    <property type="match status" value="1"/>
</dbReference>
<keyword evidence="8" id="KW-0443">Lipid metabolism</keyword>
<dbReference type="InterPro" id="IPR001736">
    <property type="entry name" value="PLipase_D/transphosphatidylase"/>
</dbReference>
<dbReference type="Pfam" id="PF13091">
    <property type="entry name" value="PLDc_2"/>
    <property type="match status" value="2"/>
</dbReference>
<evidence type="ECO:0000256" key="6">
    <source>
        <dbReference type="ARBA" id="ARBA00022737"/>
    </source>
</evidence>
<comment type="subcellular location">
    <subcellularLocation>
        <location evidence="1">Cell membrane</location>
        <topology evidence="1">Multi-pass membrane protein</topology>
    </subcellularLocation>
</comment>
<keyword evidence="6" id="KW-0677">Repeat</keyword>
<dbReference type="InterPro" id="IPR027379">
    <property type="entry name" value="CLS_N"/>
</dbReference>
<protein>
    <recommendedName>
        <fullName evidence="12">Cardiolipin synthase</fullName>
        <ecNumber evidence="12">2.7.8.-</ecNumber>
    </recommendedName>
</protein>
<evidence type="ECO:0000313" key="16">
    <source>
        <dbReference type="Proteomes" id="UP001169242"/>
    </source>
</evidence>
<evidence type="ECO:0000256" key="1">
    <source>
        <dbReference type="ARBA" id="ARBA00004651"/>
    </source>
</evidence>
<dbReference type="NCBIfam" id="TIGR04265">
    <property type="entry name" value="bac_cardiolipin"/>
    <property type="match status" value="1"/>
</dbReference>
<name>A0AA42DPY2_9FIRM</name>
<evidence type="ECO:0000256" key="2">
    <source>
        <dbReference type="ARBA" id="ARBA00022475"/>
    </source>
</evidence>
<evidence type="ECO:0000256" key="7">
    <source>
        <dbReference type="ARBA" id="ARBA00022989"/>
    </source>
</evidence>
<evidence type="ECO:0000256" key="13">
    <source>
        <dbReference type="SAM" id="Phobius"/>
    </source>
</evidence>
<keyword evidence="5 13" id="KW-0812">Transmembrane</keyword>
<keyword evidence="4" id="KW-0808">Transferase</keyword>
<dbReference type="Gene3D" id="3.30.870.10">
    <property type="entry name" value="Endonuclease Chain A"/>
    <property type="match status" value="2"/>
</dbReference>
<evidence type="ECO:0000256" key="3">
    <source>
        <dbReference type="ARBA" id="ARBA00022516"/>
    </source>
</evidence>
<feature type="transmembrane region" description="Helical" evidence="13">
    <location>
        <begin position="12"/>
        <end position="32"/>
    </location>
</feature>
<dbReference type="PANTHER" id="PTHR21248">
    <property type="entry name" value="CARDIOLIPIN SYNTHASE"/>
    <property type="match status" value="1"/>
</dbReference>
<feature type="transmembrane region" description="Helical" evidence="13">
    <location>
        <begin position="69"/>
        <end position="87"/>
    </location>
</feature>
<evidence type="ECO:0000256" key="9">
    <source>
        <dbReference type="ARBA" id="ARBA00023136"/>
    </source>
</evidence>
<evidence type="ECO:0000256" key="11">
    <source>
        <dbReference type="ARBA" id="ARBA00023264"/>
    </source>
</evidence>
<feature type="transmembrane region" description="Helical" evidence="13">
    <location>
        <begin position="38"/>
        <end position="57"/>
    </location>
</feature>
<dbReference type="GO" id="GO:0005886">
    <property type="term" value="C:plasma membrane"/>
    <property type="evidence" value="ECO:0007669"/>
    <property type="project" value="UniProtKB-SubCell"/>
</dbReference>
<reference evidence="15" key="1">
    <citation type="journal article" date="2023" name="Int. J. Syst. Evol. Microbiol.">
        <title>&lt;i&gt;Holtiella tumoricola&lt;/i&gt; gen. nov. sp. nov., isolated from a human clinical sample.</title>
        <authorList>
            <person name="Allen-Vercoe E."/>
            <person name="Daigneault M.C."/>
            <person name="Vancuren S.J."/>
            <person name="Cochrane K."/>
            <person name="O'Neal L.L."/>
            <person name="Sankaranarayanan K."/>
            <person name="Lawson P.A."/>
        </authorList>
    </citation>
    <scope>NUCLEOTIDE SEQUENCE</scope>
    <source>
        <strain evidence="15">CC70A</strain>
    </source>
</reference>
<dbReference type="AlphaFoldDB" id="A0AA42DPY2"/>
<dbReference type="SMART" id="SM00155">
    <property type="entry name" value="PLDc"/>
    <property type="match status" value="2"/>
</dbReference>
<feature type="domain" description="PLD phosphodiesterase" evidence="14">
    <location>
        <begin position="425"/>
        <end position="452"/>
    </location>
</feature>
<evidence type="ECO:0000256" key="12">
    <source>
        <dbReference type="NCBIfam" id="TIGR04265"/>
    </source>
</evidence>
<keyword evidence="11" id="KW-1208">Phospholipid metabolism</keyword>
<gene>
    <name evidence="15" type="primary">cls</name>
    <name evidence="15" type="ORF">PBV87_16435</name>
</gene>
<dbReference type="GO" id="GO:0032049">
    <property type="term" value="P:cardiolipin biosynthetic process"/>
    <property type="evidence" value="ECO:0007669"/>
    <property type="project" value="UniProtKB-UniRule"/>
</dbReference>
<dbReference type="Proteomes" id="UP001169242">
    <property type="component" value="Unassembled WGS sequence"/>
</dbReference>
<evidence type="ECO:0000256" key="10">
    <source>
        <dbReference type="ARBA" id="ARBA00023209"/>
    </source>
</evidence>
<dbReference type="RefSeq" id="WP_271012985.1">
    <property type="nucleotide sequence ID" value="NZ_JAQIFT010000059.1"/>
</dbReference>
<dbReference type="EMBL" id="JAQIFT010000059">
    <property type="protein sequence ID" value="MDA3733065.1"/>
    <property type="molecule type" value="Genomic_DNA"/>
</dbReference>
<dbReference type="PANTHER" id="PTHR21248:SF22">
    <property type="entry name" value="PHOSPHOLIPASE D"/>
    <property type="match status" value="1"/>
</dbReference>
<proteinExistence type="predicted"/>
<dbReference type="InterPro" id="IPR025202">
    <property type="entry name" value="PLD-like_dom"/>
</dbReference>
<accession>A0AA42DPY2</accession>
<organism evidence="15 16">
    <name type="scientific">Holtiella tumoricola</name>
    <dbReference type="NCBI Taxonomy" id="3018743"/>
    <lineage>
        <taxon>Bacteria</taxon>
        <taxon>Bacillati</taxon>
        <taxon>Bacillota</taxon>
        <taxon>Clostridia</taxon>
        <taxon>Lachnospirales</taxon>
        <taxon>Cellulosilyticaceae</taxon>
        <taxon>Holtiella</taxon>
    </lineage>
</organism>
<keyword evidence="3" id="KW-0444">Lipid biosynthesis</keyword>
<dbReference type="InterPro" id="IPR022924">
    <property type="entry name" value="Cardiolipin_synthase"/>
</dbReference>
<keyword evidence="16" id="KW-1185">Reference proteome</keyword>
<keyword evidence="10" id="KW-0594">Phospholipid biosynthesis</keyword>
<sequence length="512" mass="59494">MLRKLLKFLLHRVVIVGTFIAIQAAILIGMIWKFNSYFVYFYAFCLLLSAGVVLYIISNKSNPGYKIAWIILILLFPIFGGLFYVMFGENKLSKKQREKMSSIGNKMTKLLKQEDPVWNEIKSVSETASTQSRYICDYALCPPYKNTYTEYLPLGEIAFERMKEELEKAEHYIFMEYFIIQEGVMWDGILEILERKVKQGVDVRVIYDDMGCILTLPYGYNKKLEKMGIKCQVFNPFVPILSARFNNRDHRKILVIDGHTGFTGGINLADEYINAYEKHGHWKDTAIMLKGEGVWSMTNMFLTLWDYIANTDEDYEIYRPHVHMKEVVQANGYVQPFTDSPHDHEPVGETVYLNLINRAKKYVYINTPYLIIDNEMITALCVAAKSGVDVRIVTPHIPDKWYVHAVTRAYYDVLLESGVKIYEYTPGFIHAKTFVVDDLYSVVGTINLDYRSLYLHFECGVWLYKTDTVMDVKADYLETLKVCKEVTLAESHYVKWYRKLGRAVLRIFAPLM</sequence>
<evidence type="ECO:0000256" key="4">
    <source>
        <dbReference type="ARBA" id="ARBA00022679"/>
    </source>
</evidence>
<dbReference type="SUPFAM" id="SSF56024">
    <property type="entry name" value="Phospholipase D/nuclease"/>
    <property type="match status" value="2"/>
</dbReference>
<dbReference type="EC" id="2.7.8.-" evidence="12"/>
<dbReference type="GO" id="GO:0008808">
    <property type="term" value="F:cardiolipin synthase activity"/>
    <property type="evidence" value="ECO:0007669"/>
    <property type="project" value="UniProtKB-UniRule"/>
</dbReference>
<evidence type="ECO:0000259" key="14">
    <source>
        <dbReference type="PROSITE" id="PS50035"/>
    </source>
</evidence>
<keyword evidence="7 13" id="KW-1133">Transmembrane helix</keyword>
<evidence type="ECO:0000256" key="5">
    <source>
        <dbReference type="ARBA" id="ARBA00022692"/>
    </source>
</evidence>
<dbReference type="CDD" id="cd09154">
    <property type="entry name" value="PLDc_SMU_988_like_1"/>
    <property type="match status" value="1"/>
</dbReference>
<dbReference type="PROSITE" id="PS50035">
    <property type="entry name" value="PLD"/>
    <property type="match status" value="2"/>
</dbReference>
<keyword evidence="9 13" id="KW-0472">Membrane</keyword>